<feature type="compositionally biased region" description="Polar residues" evidence="1">
    <location>
        <begin position="54"/>
        <end position="70"/>
    </location>
</feature>
<proteinExistence type="predicted"/>
<keyword evidence="3" id="KW-1185">Reference proteome</keyword>
<feature type="region of interest" description="Disordered" evidence="1">
    <location>
        <begin position="1"/>
        <end position="26"/>
    </location>
</feature>
<dbReference type="RefSeq" id="XP_053028285.1">
    <property type="nucleotide sequence ID" value="XM_053164305.1"/>
</dbReference>
<feature type="compositionally biased region" description="Low complexity" evidence="1">
    <location>
        <begin position="123"/>
        <end position="133"/>
    </location>
</feature>
<evidence type="ECO:0000256" key="1">
    <source>
        <dbReference type="SAM" id="MobiDB-lite"/>
    </source>
</evidence>
<gene>
    <name evidence="2" type="ORF">PtA15_17A212</name>
</gene>
<name>A0ABY7D771_9BASI</name>
<feature type="compositionally biased region" description="Polar residues" evidence="1">
    <location>
        <begin position="16"/>
        <end position="25"/>
    </location>
</feature>
<evidence type="ECO:0000313" key="2">
    <source>
        <dbReference type="EMBL" id="WAQ92730.1"/>
    </source>
</evidence>
<organism evidence="2 3">
    <name type="scientific">Puccinia triticina</name>
    <dbReference type="NCBI Taxonomy" id="208348"/>
    <lineage>
        <taxon>Eukaryota</taxon>
        <taxon>Fungi</taxon>
        <taxon>Dikarya</taxon>
        <taxon>Basidiomycota</taxon>
        <taxon>Pucciniomycotina</taxon>
        <taxon>Pucciniomycetes</taxon>
        <taxon>Pucciniales</taxon>
        <taxon>Pucciniaceae</taxon>
        <taxon>Puccinia</taxon>
    </lineage>
</organism>
<dbReference type="GeneID" id="77805200"/>
<feature type="compositionally biased region" description="Pro residues" evidence="1">
    <location>
        <begin position="1"/>
        <end position="13"/>
    </location>
</feature>
<accession>A0ABY7D771</accession>
<feature type="region of interest" description="Disordered" evidence="1">
    <location>
        <begin position="48"/>
        <end position="133"/>
    </location>
</feature>
<dbReference type="Proteomes" id="UP001164743">
    <property type="component" value="Chromosome 17A"/>
</dbReference>
<dbReference type="EMBL" id="CP110437">
    <property type="protein sequence ID" value="WAQ92730.1"/>
    <property type="molecule type" value="Genomic_DNA"/>
</dbReference>
<feature type="compositionally biased region" description="Polar residues" evidence="1">
    <location>
        <begin position="97"/>
        <end position="106"/>
    </location>
</feature>
<evidence type="ECO:0000313" key="3">
    <source>
        <dbReference type="Proteomes" id="UP001164743"/>
    </source>
</evidence>
<sequence length="133" mass="13713">MLSPPPSGSPIPVTPHNVSLQNQSARPLDKTIEPLALLASSLKVVNSEFKQDASDPTESPSPQPNSTCTPQPEHLPRPTHHPPLPAGAASVSSSSSIEPTNSTGTHAGTDMARPLHRIPCPSPSAASEPGSPD</sequence>
<protein>
    <submittedName>
        <fullName evidence="2">Uncharacterized protein</fullName>
    </submittedName>
</protein>
<reference evidence="2" key="1">
    <citation type="submission" date="2022-10" db="EMBL/GenBank/DDBJ databases">
        <title>Puccinia triticina Genome sequencing and assembly.</title>
        <authorList>
            <person name="Li C."/>
        </authorList>
    </citation>
    <scope>NUCLEOTIDE SEQUENCE</scope>
    <source>
        <strain evidence="2">Pt15</strain>
    </source>
</reference>